<dbReference type="Proteomes" id="UP000005019">
    <property type="component" value="Unassembled WGS sequence"/>
</dbReference>
<dbReference type="SUPFAM" id="SSF53448">
    <property type="entry name" value="Nucleotide-diphospho-sugar transferases"/>
    <property type="match status" value="1"/>
</dbReference>
<protein>
    <submittedName>
        <fullName evidence="1">Sugar transferase</fullName>
    </submittedName>
</protein>
<reference evidence="1 2" key="1">
    <citation type="journal article" date="2011" name="J. Bacteriol.">
        <title>Genome sequence of Methyloversatilis universalis FAM5T, a methylotrophic representative of the order Rhodocyclales.</title>
        <authorList>
            <person name="Kittichotirat W."/>
            <person name="Good N.M."/>
            <person name="Hall R."/>
            <person name="Bringel F."/>
            <person name="Lajus A."/>
            <person name="Medigue C."/>
            <person name="Smalley N.E."/>
            <person name="Beck D."/>
            <person name="Bumgarner R."/>
            <person name="Vuilleumier S."/>
            <person name="Kalyuzhnaya M.G."/>
        </authorList>
    </citation>
    <scope>NUCLEOTIDE SEQUENCE [LARGE SCALE GENOMIC DNA]</scope>
    <source>
        <strain evidence="2">ATCC BAA-1314 / JCM 13912 / FAM5</strain>
    </source>
</reference>
<dbReference type="EMBL" id="AFHG01000058">
    <property type="protein sequence ID" value="EGK70146.1"/>
    <property type="molecule type" value="Genomic_DNA"/>
</dbReference>
<dbReference type="STRING" id="1000565.METUNv1_03533"/>
<dbReference type="GO" id="GO:0016740">
    <property type="term" value="F:transferase activity"/>
    <property type="evidence" value="ECO:0007669"/>
    <property type="project" value="UniProtKB-KW"/>
</dbReference>
<dbReference type="OrthoDB" id="5180856at2"/>
<accession>F5RGU2</accession>
<sequence length="326" mass="36383">MDAPLPLPTVTPRAPIALFVYNRPEHTRRTVEALAANEGAAASPLFIFSDAPRTPAASPLVEQVRAYVRTVTGFAQVTVVERSTNMGLARSIIEGVSDLTGRFGRAIVLEDDLATAPGFLSFMNDALDAYADDPRVLSVCGYMYPVMFDTPADTLFLRAPHSWGWATWKDRWSLFRSDGAALLQALEARQLLGAFDANGPHDYTRMLKDQIAGRNDSWFIRWYAASLLADRMSLYPVRSLVSNIGIDGSGVHCAEWRFDPYAVQLQGGRLKVEVAEPVESPAAKATLARYYRRVQWLRYVNFAYRKLAPLRRLVGWTDPARQTVRP</sequence>
<dbReference type="AlphaFoldDB" id="F5RGU2"/>
<dbReference type="InterPro" id="IPR029044">
    <property type="entry name" value="Nucleotide-diphossugar_trans"/>
</dbReference>
<organism evidence="1 2">
    <name type="scientific">Methyloversatilis universalis (strain ATCC BAA-1314 / DSM 25237 / JCM 13912 / CCUG 52030 / FAM5)</name>
    <dbReference type="NCBI Taxonomy" id="1000565"/>
    <lineage>
        <taxon>Bacteria</taxon>
        <taxon>Pseudomonadati</taxon>
        <taxon>Pseudomonadota</taxon>
        <taxon>Betaproteobacteria</taxon>
        <taxon>Nitrosomonadales</taxon>
        <taxon>Sterolibacteriaceae</taxon>
        <taxon>Methyloversatilis</taxon>
    </lineage>
</organism>
<comment type="caution">
    <text evidence="1">The sequence shown here is derived from an EMBL/GenBank/DDBJ whole genome shotgun (WGS) entry which is preliminary data.</text>
</comment>
<dbReference type="Gene3D" id="3.90.550.10">
    <property type="entry name" value="Spore Coat Polysaccharide Biosynthesis Protein SpsA, Chain A"/>
    <property type="match status" value="1"/>
</dbReference>
<keyword evidence="2" id="KW-1185">Reference proteome</keyword>
<gene>
    <name evidence="1" type="ORF">METUNv1_03533</name>
</gene>
<evidence type="ECO:0000313" key="1">
    <source>
        <dbReference type="EMBL" id="EGK70146.1"/>
    </source>
</evidence>
<dbReference type="eggNOG" id="COG1216">
    <property type="taxonomic scope" value="Bacteria"/>
</dbReference>
<name>F5RGU2_METUF</name>
<proteinExistence type="predicted"/>
<keyword evidence="1" id="KW-0808">Transferase</keyword>
<dbReference type="RefSeq" id="WP_008064011.1">
    <property type="nucleotide sequence ID" value="NZ_AFHG01000058.1"/>
</dbReference>
<evidence type="ECO:0000313" key="2">
    <source>
        <dbReference type="Proteomes" id="UP000005019"/>
    </source>
</evidence>